<dbReference type="Pfam" id="PF13668">
    <property type="entry name" value="Ferritin_2"/>
    <property type="match status" value="1"/>
</dbReference>
<keyword evidence="2" id="KW-1185">Reference proteome</keyword>
<evidence type="ECO:0000313" key="1">
    <source>
        <dbReference type="EMBL" id="MXV50230.1"/>
    </source>
</evidence>
<reference evidence="1 2" key="1">
    <citation type="submission" date="2019-11" db="EMBL/GenBank/DDBJ databases">
        <title>Pedobacter sp. HMF7647 Genome sequencing and assembly.</title>
        <authorList>
            <person name="Kang H."/>
            <person name="Kim H."/>
            <person name="Joh K."/>
        </authorList>
    </citation>
    <scope>NUCLEOTIDE SEQUENCE [LARGE SCALE GENOMIC DNA]</scope>
    <source>
        <strain evidence="1 2">HMF7647</strain>
    </source>
</reference>
<evidence type="ECO:0000313" key="2">
    <source>
        <dbReference type="Proteomes" id="UP000466586"/>
    </source>
</evidence>
<dbReference type="AlphaFoldDB" id="A0A7K1Y711"/>
<sequence>MNLFNIIDEIENVDPEFQDRISPRRAAIKNITSFGSKVAVAALPFAFSTLFKKAYGQTSGTAVNDVLNFALTLEYLEAEYYATGVSTAGLIPAGAGATALAQIAKDEANHVAFLKSVLGSAAVSKPTFDFTAKNTFPDVFSNYQTFLKVALAFEDTGVRAYKGQAGNLKGNKVVLTAALNIHSVEARHASHLRQMVAANVSGASALKPWIAYTANGNDTGIAAVNPVYAGEQNTTQANVNVTGFMGASGNISQSAAAEAFDEPLTKDAVLAIAGLFIV</sequence>
<dbReference type="Proteomes" id="UP000466586">
    <property type="component" value="Unassembled WGS sequence"/>
</dbReference>
<dbReference type="EMBL" id="WVHT01000002">
    <property type="protein sequence ID" value="MXV50230.1"/>
    <property type="molecule type" value="Genomic_DNA"/>
</dbReference>
<name>A0A7K1Y711_9SPHI</name>
<dbReference type="RefSeq" id="WP_160843411.1">
    <property type="nucleotide sequence ID" value="NZ_WVHT01000002.1"/>
</dbReference>
<accession>A0A7K1Y711</accession>
<protein>
    <submittedName>
        <fullName evidence="1">Ferritin-like domain-containing protein</fullName>
    </submittedName>
</protein>
<comment type="caution">
    <text evidence="1">The sequence shown here is derived from an EMBL/GenBank/DDBJ whole genome shotgun (WGS) entry which is preliminary data.</text>
</comment>
<gene>
    <name evidence="1" type="ORF">GS399_04545</name>
</gene>
<proteinExistence type="predicted"/>
<organism evidence="1 2">
    <name type="scientific">Hufsiella arboris</name>
    <dbReference type="NCBI Taxonomy" id="2695275"/>
    <lineage>
        <taxon>Bacteria</taxon>
        <taxon>Pseudomonadati</taxon>
        <taxon>Bacteroidota</taxon>
        <taxon>Sphingobacteriia</taxon>
        <taxon>Sphingobacteriales</taxon>
        <taxon>Sphingobacteriaceae</taxon>
        <taxon>Hufsiella</taxon>
    </lineage>
</organism>
<dbReference type="SUPFAM" id="SSF47240">
    <property type="entry name" value="Ferritin-like"/>
    <property type="match status" value="1"/>
</dbReference>
<dbReference type="InterPro" id="IPR009078">
    <property type="entry name" value="Ferritin-like_SF"/>
</dbReference>